<organism evidence="10">
    <name type="scientific">Odontella aurita</name>
    <dbReference type="NCBI Taxonomy" id="265563"/>
    <lineage>
        <taxon>Eukaryota</taxon>
        <taxon>Sar</taxon>
        <taxon>Stramenopiles</taxon>
        <taxon>Ochrophyta</taxon>
        <taxon>Bacillariophyta</taxon>
        <taxon>Mediophyceae</taxon>
        <taxon>Biddulphiophycidae</taxon>
        <taxon>Eupodiscales</taxon>
        <taxon>Odontellaceae</taxon>
        <taxon>Odontella</taxon>
    </lineage>
</organism>
<evidence type="ECO:0000256" key="2">
    <source>
        <dbReference type="ARBA" id="ARBA00022801"/>
    </source>
</evidence>
<proteinExistence type="inferred from homology"/>
<dbReference type="GO" id="GO:0016042">
    <property type="term" value="P:lipid catabolic process"/>
    <property type="evidence" value="ECO:0007669"/>
    <property type="project" value="UniProtKB-UniRule"/>
</dbReference>
<evidence type="ECO:0000256" key="5">
    <source>
        <dbReference type="PROSITE-ProRule" id="PRU01161"/>
    </source>
</evidence>
<feature type="compositionally biased region" description="Basic and acidic residues" evidence="6">
    <location>
        <begin position="1"/>
        <end position="12"/>
    </location>
</feature>
<dbReference type="InterPro" id="IPR018247">
    <property type="entry name" value="EF_Hand_1_Ca_BS"/>
</dbReference>
<dbReference type="PROSITE" id="PS51635">
    <property type="entry name" value="PNPLA"/>
    <property type="match status" value="1"/>
</dbReference>
<feature type="transmembrane region" description="Helical" evidence="7">
    <location>
        <begin position="209"/>
        <end position="229"/>
    </location>
</feature>
<feature type="region of interest" description="Disordered" evidence="6">
    <location>
        <begin position="1"/>
        <end position="30"/>
    </location>
</feature>
<feature type="region of interest" description="Disordered" evidence="6">
    <location>
        <begin position="431"/>
        <end position="461"/>
    </location>
</feature>
<dbReference type="Gene3D" id="3.40.1090.10">
    <property type="entry name" value="Cytosolic phospholipase A2 catalytic domain"/>
    <property type="match status" value="2"/>
</dbReference>
<keyword evidence="4 5" id="KW-0443">Lipid metabolism</keyword>
<feature type="region of interest" description="Disordered" evidence="6">
    <location>
        <begin position="891"/>
        <end position="936"/>
    </location>
</feature>
<dbReference type="Pfam" id="PF01734">
    <property type="entry name" value="Patatin"/>
    <property type="match status" value="1"/>
</dbReference>
<keyword evidence="2 5" id="KW-0378">Hydrolase</keyword>
<evidence type="ECO:0000256" key="6">
    <source>
        <dbReference type="SAM" id="MobiDB-lite"/>
    </source>
</evidence>
<feature type="compositionally biased region" description="Low complexity" evidence="6">
    <location>
        <begin position="896"/>
        <end position="906"/>
    </location>
</feature>
<evidence type="ECO:0000259" key="8">
    <source>
        <dbReference type="PROSITE" id="PS50222"/>
    </source>
</evidence>
<dbReference type="InterPro" id="IPR002048">
    <property type="entry name" value="EF_hand_dom"/>
</dbReference>
<gene>
    <name evidence="10" type="ORF">OAUR00152_LOCUS21705</name>
</gene>
<accession>A0A7S4MYD8</accession>
<feature type="compositionally biased region" description="Basic and acidic residues" evidence="6">
    <location>
        <begin position="373"/>
        <end position="383"/>
    </location>
</feature>
<dbReference type="PANTHER" id="PTHR14226:SF66">
    <property type="entry name" value="TRIACYLGLYCEROL LIPASE PTL2"/>
    <property type="match status" value="1"/>
</dbReference>
<comment type="caution">
    <text evidence="5">Lacks conserved residue(s) required for the propagation of feature annotation.</text>
</comment>
<dbReference type="InterPro" id="IPR002641">
    <property type="entry name" value="PNPLA_dom"/>
</dbReference>
<dbReference type="InterPro" id="IPR021771">
    <property type="entry name" value="Triacylglycerol_lipase_N"/>
</dbReference>
<sequence>MLAKSPDKRHAEAGMNSGGTGQASSDPPLSPHNLSSDGIYEFYTKNLFPAVMASVPILFGRIRNDISSLLLFCWEKMASFLLPWRRDSSSWSAPSIASLWNQSGSSQVASEGADGSAFVDYMLRRFDTDGDGHISASELLQLGDYRLHLPHQSQGHGSWFSWLSTAWPAMDWKLGIFLWRTCGGLLLVIIVCTIVPGRLHGYSGRILRWPILGLTYFMIAVELAVYTMIRMFIRLVEWTFATTKHRALRNQLKEAESYDEWYRIASELDMSQRRDAWRRTTQDCTSYRYNWSFVNELINDMRTARRENDSLLALAVLQQCTRKNVGGVMSEDLFSYTNTGEPKYIVAEFIEEVCTTLRWVTEQARAIPLPSVSEEKEEGKSDSKATSLGSEADSTERAAYEKELKSKVKEEKSKMYGSLIQWATLTILGGGKDDENEKLEDSAQKNEEKRMSSEHAEGPPKTITAAATETYLPFLHREQVKTFLKRARAAYGRTALCLSGGAMMGNYHFGHVRALIEEDALPHIISGTSAGSVVGAMLCTRTREELDRDMRPEVLVNKLKCFSKPWLDRFKGVYKNGCLFDFEDWIDLIQWFTFGDMTFEEAYKKTGRVFCITLSATTKKAPPVLVNHITAPNVTLASAIIASAAVPGFINPVRLQLKGPDGVVRVQAENKDQTYWDGSIEQDIPTSGLAEMLNCQFFVTAQCNPHIVPFLFNTKGDVGRPSRWSSGMREDSWRGGFLLSALELYLKTDMIAKFHFLKDVEAAIGFFGTMFTQSTYTGSTTLVPHVVLEDFFKLFSDPNLRDMHRYFQAGSVSAYQHIAMIKLHYRIAHALDECLAVLEQNDDVSRTPRRRRSLLFAQQTKISKQTVEKQAMKHSAEGCFTSSPIKLMSADKECQSTSSATSTSTGDGVGEDFEVEDGGFDGLDLPISRKNDTTPQ</sequence>
<feature type="compositionally biased region" description="Acidic residues" evidence="6">
    <location>
        <begin position="909"/>
        <end position="919"/>
    </location>
</feature>
<reference evidence="10" key="1">
    <citation type="submission" date="2021-01" db="EMBL/GenBank/DDBJ databases">
        <authorList>
            <person name="Corre E."/>
            <person name="Pelletier E."/>
            <person name="Niang G."/>
            <person name="Scheremetjew M."/>
            <person name="Finn R."/>
            <person name="Kale V."/>
            <person name="Holt S."/>
            <person name="Cochrane G."/>
            <person name="Meng A."/>
            <person name="Brown T."/>
            <person name="Cohen L."/>
        </authorList>
    </citation>
    <scope>NUCLEOTIDE SEQUENCE</scope>
    <source>
        <strain evidence="10">Isolate 1302-5</strain>
    </source>
</reference>
<evidence type="ECO:0000259" key="9">
    <source>
        <dbReference type="PROSITE" id="PS51635"/>
    </source>
</evidence>
<evidence type="ECO:0000256" key="4">
    <source>
        <dbReference type="ARBA" id="ARBA00023098"/>
    </source>
</evidence>
<dbReference type="InterPro" id="IPR050301">
    <property type="entry name" value="NTE"/>
</dbReference>
<keyword evidence="7" id="KW-0472">Membrane</keyword>
<dbReference type="AlphaFoldDB" id="A0A7S4MYD8"/>
<dbReference type="GO" id="GO:0004806">
    <property type="term" value="F:triacylglycerol lipase activity"/>
    <property type="evidence" value="ECO:0007669"/>
    <property type="project" value="InterPro"/>
</dbReference>
<feature type="domain" description="PNPLA" evidence="9">
    <location>
        <begin position="496"/>
        <end position="690"/>
    </location>
</feature>
<feature type="domain" description="EF-hand" evidence="8">
    <location>
        <begin position="114"/>
        <end position="149"/>
    </location>
</feature>
<dbReference type="SUPFAM" id="SSF52151">
    <property type="entry name" value="FabD/lysophospholipase-like"/>
    <property type="match status" value="1"/>
</dbReference>
<keyword evidence="7" id="KW-0812">Transmembrane</keyword>
<dbReference type="Pfam" id="PF11815">
    <property type="entry name" value="DUF3336"/>
    <property type="match status" value="1"/>
</dbReference>
<keyword evidence="7" id="KW-1133">Transmembrane helix</keyword>
<feature type="compositionally biased region" description="Basic and acidic residues" evidence="6">
    <location>
        <begin position="927"/>
        <end position="936"/>
    </location>
</feature>
<evidence type="ECO:0000256" key="7">
    <source>
        <dbReference type="SAM" id="Phobius"/>
    </source>
</evidence>
<feature type="short sequence motif" description="GXSXG" evidence="5">
    <location>
        <begin position="527"/>
        <end position="531"/>
    </location>
</feature>
<dbReference type="PROSITE" id="PS00018">
    <property type="entry name" value="EF_HAND_1"/>
    <property type="match status" value="1"/>
</dbReference>
<dbReference type="GO" id="GO:0005509">
    <property type="term" value="F:calcium ion binding"/>
    <property type="evidence" value="ECO:0007669"/>
    <property type="project" value="InterPro"/>
</dbReference>
<feature type="transmembrane region" description="Helical" evidence="7">
    <location>
        <begin position="177"/>
        <end position="197"/>
    </location>
</feature>
<feature type="compositionally biased region" description="Basic and acidic residues" evidence="6">
    <location>
        <begin position="431"/>
        <end position="458"/>
    </location>
</feature>
<evidence type="ECO:0000256" key="3">
    <source>
        <dbReference type="ARBA" id="ARBA00022963"/>
    </source>
</evidence>
<evidence type="ECO:0000313" key="10">
    <source>
        <dbReference type="EMBL" id="CAE2251773.1"/>
    </source>
</evidence>
<name>A0A7S4MYD8_9STRA</name>
<feature type="active site" description="Proton acceptor" evidence="5">
    <location>
        <position position="677"/>
    </location>
</feature>
<feature type="active site" description="Nucleophile" evidence="5">
    <location>
        <position position="529"/>
    </location>
</feature>
<keyword evidence="3 5" id="KW-0442">Lipid degradation</keyword>
<dbReference type="InterPro" id="IPR016035">
    <property type="entry name" value="Acyl_Trfase/lysoPLipase"/>
</dbReference>
<protein>
    <submittedName>
        <fullName evidence="10">Uncharacterized protein</fullName>
    </submittedName>
</protein>
<comment type="similarity">
    <text evidence="1">Belongs to the PLPL family.</text>
</comment>
<feature type="region of interest" description="Disordered" evidence="6">
    <location>
        <begin position="370"/>
        <end position="398"/>
    </location>
</feature>
<dbReference type="PANTHER" id="PTHR14226">
    <property type="entry name" value="NEUROPATHY TARGET ESTERASE/SWISS CHEESE D.MELANOGASTER"/>
    <property type="match status" value="1"/>
</dbReference>
<evidence type="ECO:0000256" key="1">
    <source>
        <dbReference type="ARBA" id="ARBA00006104"/>
    </source>
</evidence>
<dbReference type="EMBL" id="HBKQ01031844">
    <property type="protein sequence ID" value="CAE2251773.1"/>
    <property type="molecule type" value="Transcribed_RNA"/>
</dbReference>
<dbReference type="PROSITE" id="PS50222">
    <property type="entry name" value="EF_HAND_2"/>
    <property type="match status" value="1"/>
</dbReference>